<dbReference type="InterPro" id="IPR032675">
    <property type="entry name" value="LRR_dom_sf"/>
</dbReference>
<dbReference type="Proteomes" id="UP000813463">
    <property type="component" value="Chromosome 3"/>
</dbReference>
<dbReference type="GO" id="GO:0003677">
    <property type="term" value="F:DNA binding"/>
    <property type="evidence" value="ECO:0007669"/>
    <property type="project" value="InterPro"/>
</dbReference>
<keyword evidence="7" id="KW-1185">Reference proteome</keyword>
<evidence type="ECO:0000256" key="1">
    <source>
        <dbReference type="ARBA" id="ARBA00023015"/>
    </source>
</evidence>
<dbReference type="SUPFAM" id="SSF46689">
    <property type="entry name" value="Homeodomain-like"/>
    <property type="match status" value="1"/>
</dbReference>
<keyword evidence="2" id="KW-0804">Transcription</keyword>
<evidence type="ECO:0000313" key="8">
    <source>
        <dbReference type="RefSeq" id="XP_021837760.2"/>
    </source>
</evidence>
<name>A0A9R0JK72_SPIOL</name>
<evidence type="ECO:0000256" key="4">
    <source>
        <dbReference type="SAM" id="MobiDB-lite"/>
    </source>
</evidence>
<dbReference type="KEGG" id="soe:110777459"/>
<dbReference type="RefSeq" id="XP_021837760.2">
    <property type="nucleotide sequence ID" value="XM_021982068.2"/>
</dbReference>
<evidence type="ECO:0000256" key="2">
    <source>
        <dbReference type="ARBA" id="ARBA00023163"/>
    </source>
</evidence>
<feature type="domain" description="Disease resistance protein winged helix" evidence="5">
    <location>
        <begin position="347"/>
        <end position="395"/>
    </location>
</feature>
<keyword evidence="3" id="KW-0539">Nucleus</keyword>
<protein>
    <submittedName>
        <fullName evidence="8">Disease resistance RPP13-like protein 1 isoform X2</fullName>
    </submittedName>
</protein>
<dbReference type="InterPro" id="IPR006447">
    <property type="entry name" value="Myb_dom_plants"/>
</dbReference>
<dbReference type="PANTHER" id="PTHR47186:SF24">
    <property type="entry name" value="DISEASE RESISTANCE RPP13-LIKE PROTEIN 1"/>
    <property type="match status" value="1"/>
</dbReference>
<dbReference type="InterPro" id="IPR009057">
    <property type="entry name" value="Homeodomain-like_sf"/>
</dbReference>
<evidence type="ECO:0000313" key="7">
    <source>
        <dbReference type="Proteomes" id="UP000813463"/>
    </source>
</evidence>
<dbReference type="Pfam" id="PF23559">
    <property type="entry name" value="WHD_DRP"/>
    <property type="match status" value="1"/>
</dbReference>
<dbReference type="InterPro" id="IPR056789">
    <property type="entry name" value="LRR_R13L1-DRL21"/>
</dbReference>
<keyword evidence="1" id="KW-0805">Transcription regulation</keyword>
<evidence type="ECO:0000259" key="6">
    <source>
        <dbReference type="Pfam" id="PF25019"/>
    </source>
</evidence>
<feature type="domain" description="R13L1/DRL21-like LRR repeat region" evidence="6">
    <location>
        <begin position="602"/>
        <end position="726"/>
    </location>
</feature>
<proteinExistence type="predicted"/>
<sequence length="869" mass="96630">MDASIAGASPEKGKSDIPEDSVSKSGSSTLISMSAASPATKHELAELSENKTAKHWTPEINDAFIRAVLSLGHQNATPNGILQLMNVKGLTMESVTSHLLSYRLSLQKTQDFAFQEPGSGDGTSSAHQLFDEIPQGLAGGGISAAHQVFDDMHLKTSNEGSAGGGISGAYQPFDEIPPHSAGVGASGTHLVFGEFCNGKLLGEKMKSGTSLNNILQNESPKDAVSESLATFVEKRKTKKSPIHHHHHMKSLLNASAVFAPTYNYLPIPIYYPTLSAIDHRPFKSITHGLTPYHSIAKDVKYPGSMTYIPIDPYSHLQPSLPFDRMSINDPLHFDTMIVNDALLYCALFPPGDEFEKDTLVQLWMADGIFVEEPMERIAGLFFEDCLTKNYFQLSRTNLVTGKAMYKFIRDSRLDTLLISRDKRIGRIEGSYNLNDLSPEVSHVSIRCHNLKDFTAFCGFKKLEQLRTLILIQGQELSFKQVSRSFFLSLRLLRVLDLSQTRLMELPSSIENLVCLCYLDLSGTPIKCLPESIDCLKMIQTLKLRSCWNLSTLPNGMRKLINLRHLDFDVLHQLRSMPQGMGALTSIRTLSAFLVGVEEGCSIRQLKSMNNISGSFCISRLENVLTTGEAEEACLSNKSELTKLELHWSDSQDEDVVGNDNIISSLQPNTSLEELRISCYGGFELPHWICNPAYSKLVSITLFKCENCLVLSSLGQLPSLKSLNIADFRKLKVIDQKFYRGAGIPGCIAFPKLERLTVENMFSFEEWSGLGRFNFPHLLKLTIKHCPKLQRLRALSSLSSLEHLEISGCEMLSSFPNGKLPDGLETFIVEDCPFISAMALNDGGQDWYKVAHIPHVWIDHQEMSKNLREI</sequence>
<reference evidence="7" key="1">
    <citation type="journal article" date="2021" name="Nat. Commun.">
        <title>Genomic analyses provide insights into spinach domestication and the genetic basis of agronomic traits.</title>
        <authorList>
            <person name="Cai X."/>
            <person name="Sun X."/>
            <person name="Xu C."/>
            <person name="Sun H."/>
            <person name="Wang X."/>
            <person name="Ge C."/>
            <person name="Zhang Z."/>
            <person name="Wang Q."/>
            <person name="Fei Z."/>
            <person name="Jiao C."/>
            <person name="Wang Q."/>
        </authorList>
    </citation>
    <scope>NUCLEOTIDE SEQUENCE [LARGE SCALE GENOMIC DNA]</scope>
    <source>
        <strain evidence="7">cv. Varoflay</strain>
    </source>
</reference>
<dbReference type="Gene3D" id="1.10.10.60">
    <property type="entry name" value="Homeodomain-like"/>
    <property type="match status" value="1"/>
</dbReference>
<organism evidence="7 8">
    <name type="scientific">Spinacia oleracea</name>
    <name type="common">Spinach</name>
    <dbReference type="NCBI Taxonomy" id="3562"/>
    <lineage>
        <taxon>Eukaryota</taxon>
        <taxon>Viridiplantae</taxon>
        <taxon>Streptophyta</taxon>
        <taxon>Embryophyta</taxon>
        <taxon>Tracheophyta</taxon>
        <taxon>Spermatophyta</taxon>
        <taxon>Magnoliopsida</taxon>
        <taxon>eudicotyledons</taxon>
        <taxon>Gunneridae</taxon>
        <taxon>Pentapetalae</taxon>
        <taxon>Caryophyllales</taxon>
        <taxon>Chenopodiaceae</taxon>
        <taxon>Chenopodioideae</taxon>
        <taxon>Anserineae</taxon>
        <taxon>Spinacia</taxon>
    </lineage>
</organism>
<reference evidence="8" key="2">
    <citation type="submission" date="2025-08" db="UniProtKB">
        <authorList>
            <consortium name="RefSeq"/>
        </authorList>
    </citation>
    <scope>IDENTIFICATION</scope>
    <source>
        <tissue evidence="8">Leaf</tissue>
    </source>
</reference>
<dbReference type="Gene3D" id="3.80.10.10">
    <property type="entry name" value="Ribonuclease Inhibitor"/>
    <property type="match status" value="1"/>
</dbReference>
<dbReference type="SUPFAM" id="SSF52058">
    <property type="entry name" value="L domain-like"/>
    <property type="match status" value="1"/>
</dbReference>
<evidence type="ECO:0000256" key="3">
    <source>
        <dbReference type="ARBA" id="ARBA00023242"/>
    </source>
</evidence>
<dbReference type="PANTHER" id="PTHR47186">
    <property type="entry name" value="LEUCINE-RICH REPEAT-CONTAINING PROTEIN 57"/>
    <property type="match status" value="1"/>
</dbReference>
<accession>A0A9R0JK72</accession>
<evidence type="ECO:0000259" key="5">
    <source>
        <dbReference type="Pfam" id="PF23559"/>
    </source>
</evidence>
<feature type="compositionally biased region" description="Polar residues" evidence="4">
    <location>
        <begin position="23"/>
        <end position="37"/>
    </location>
</feature>
<gene>
    <name evidence="8" type="primary">LOC110777459</name>
</gene>
<dbReference type="NCBIfam" id="TIGR01557">
    <property type="entry name" value="myb_SHAQKYF"/>
    <property type="match status" value="1"/>
</dbReference>
<dbReference type="GeneID" id="110777459"/>
<dbReference type="Pfam" id="PF25019">
    <property type="entry name" value="LRR_R13L1-DRL21"/>
    <property type="match status" value="1"/>
</dbReference>
<dbReference type="InterPro" id="IPR058922">
    <property type="entry name" value="WHD_DRP"/>
</dbReference>
<dbReference type="AlphaFoldDB" id="A0A9R0JK72"/>
<feature type="region of interest" description="Disordered" evidence="4">
    <location>
        <begin position="1"/>
        <end position="42"/>
    </location>
</feature>